<dbReference type="Gene3D" id="3.20.20.140">
    <property type="entry name" value="Metal-dependent hydrolases"/>
    <property type="match status" value="1"/>
</dbReference>
<gene>
    <name evidence="2" type="ORF">B0I32_101300</name>
</gene>
<proteinExistence type="predicted"/>
<accession>A0A2T0NB18</accession>
<comment type="caution">
    <text evidence="2">The sequence shown here is derived from an EMBL/GenBank/DDBJ whole genome shotgun (WGS) entry which is preliminary data.</text>
</comment>
<dbReference type="AlphaFoldDB" id="A0A2T0NB18"/>
<evidence type="ECO:0000313" key="2">
    <source>
        <dbReference type="EMBL" id="PRX70212.1"/>
    </source>
</evidence>
<feature type="compositionally biased region" description="Basic and acidic residues" evidence="1">
    <location>
        <begin position="42"/>
        <end position="55"/>
    </location>
</feature>
<reference evidence="2 3" key="1">
    <citation type="submission" date="2018-03" db="EMBL/GenBank/DDBJ databases">
        <title>Genomic Encyclopedia of Type Strains, Phase III (KMG-III): the genomes of soil and plant-associated and newly described type strains.</title>
        <authorList>
            <person name="Whitman W."/>
        </authorList>
    </citation>
    <scope>NUCLEOTIDE SEQUENCE [LARGE SCALE GENOMIC DNA]</scope>
    <source>
        <strain evidence="2 3">CGMCC 4.7104</strain>
    </source>
</reference>
<name>A0A2T0NB18_9ACTN</name>
<dbReference type="Gene3D" id="2.30.40.10">
    <property type="entry name" value="Urease, subunit C, domain 1"/>
    <property type="match status" value="1"/>
</dbReference>
<keyword evidence="3" id="KW-1185">Reference proteome</keyword>
<dbReference type="PANTHER" id="PTHR42717:SF1">
    <property type="entry name" value="IMIDAZOLONEPROPIONASE AND RELATED AMIDOHYDROLASES"/>
    <property type="match status" value="1"/>
</dbReference>
<protein>
    <submittedName>
        <fullName evidence="2">Dihydroorotase</fullName>
    </submittedName>
</protein>
<dbReference type="InterPro" id="IPR011059">
    <property type="entry name" value="Metal-dep_hydrolase_composite"/>
</dbReference>
<evidence type="ECO:0000313" key="3">
    <source>
        <dbReference type="Proteomes" id="UP000238312"/>
    </source>
</evidence>
<organism evidence="2 3">
    <name type="scientific">Nonomuraea fuscirosea</name>
    <dbReference type="NCBI Taxonomy" id="1291556"/>
    <lineage>
        <taxon>Bacteria</taxon>
        <taxon>Bacillati</taxon>
        <taxon>Actinomycetota</taxon>
        <taxon>Actinomycetes</taxon>
        <taxon>Streptosporangiales</taxon>
        <taxon>Streptosporangiaceae</taxon>
        <taxon>Nonomuraea</taxon>
    </lineage>
</organism>
<dbReference type="RefSeq" id="WP_106234244.1">
    <property type="nucleotide sequence ID" value="NZ_PVNG01000001.1"/>
</dbReference>
<dbReference type="OrthoDB" id="9807210at2"/>
<dbReference type="PANTHER" id="PTHR42717">
    <property type="entry name" value="DIHYDROOROTASE-RELATED"/>
    <property type="match status" value="1"/>
</dbReference>
<dbReference type="InterPro" id="IPR032466">
    <property type="entry name" value="Metal_Hydrolase"/>
</dbReference>
<dbReference type="InterPro" id="IPR020043">
    <property type="entry name" value="Deacetylase_Atu3266-like"/>
</dbReference>
<dbReference type="SUPFAM" id="SSF51556">
    <property type="entry name" value="Metallo-dependent hydrolases"/>
    <property type="match status" value="1"/>
</dbReference>
<dbReference type="GO" id="GO:0016810">
    <property type="term" value="F:hydrolase activity, acting on carbon-nitrogen (but not peptide) bonds"/>
    <property type="evidence" value="ECO:0007669"/>
    <property type="project" value="InterPro"/>
</dbReference>
<dbReference type="GO" id="GO:0019213">
    <property type="term" value="F:deacetylase activity"/>
    <property type="evidence" value="ECO:0007669"/>
    <property type="project" value="InterPro"/>
</dbReference>
<dbReference type="EMBL" id="PVNG01000001">
    <property type="protein sequence ID" value="PRX70212.1"/>
    <property type="molecule type" value="Genomic_DNA"/>
</dbReference>
<dbReference type="Proteomes" id="UP000238312">
    <property type="component" value="Unassembled WGS sequence"/>
</dbReference>
<evidence type="ECO:0000256" key="1">
    <source>
        <dbReference type="SAM" id="MobiDB-lite"/>
    </source>
</evidence>
<sequence length="403" mass="42843">MTRDRNPTEDLTTTPLRVIGSPSPARLTISDGTARLTPLPEPDDRSRTEQAEERWTGEPWAAGQVRDQDRQAGELWAGPGWVDLHTHVYDAMTEISLPPDRVGLDAGVHVLADAGSAGEATIDGLVRYVLPTARTRVRAWLNIGSHGLVHLRETADPSFIDVDATLAAIERHRDVVCGVKVRSSGAIVGAMGLQPLQLGRLVAREAGLPLLVHVGEAPPLIGDVLDLLETGDVVTHCYHGKTGTPWTCGGAPAPALARALDRGVLLDVGHGAASFSFEVAARALAAGFPPHTISTDIHVRNVGGPVHDLATTITKLVACGMPLEDAIDAVTTRPRDILRMPEPWLSADGTIHHATLFRVTTTAPEHRVYRDAKGDTLTPKQHVIPVATISNGTLTRTSPATGG</sequence>
<feature type="region of interest" description="Disordered" evidence="1">
    <location>
        <begin position="1"/>
        <end position="55"/>
    </location>
</feature>